<organism evidence="1">
    <name type="scientific">Anguilla anguilla</name>
    <name type="common">European freshwater eel</name>
    <name type="synonym">Muraena anguilla</name>
    <dbReference type="NCBI Taxonomy" id="7936"/>
    <lineage>
        <taxon>Eukaryota</taxon>
        <taxon>Metazoa</taxon>
        <taxon>Chordata</taxon>
        <taxon>Craniata</taxon>
        <taxon>Vertebrata</taxon>
        <taxon>Euteleostomi</taxon>
        <taxon>Actinopterygii</taxon>
        <taxon>Neopterygii</taxon>
        <taxon>Teleostei</taxon>
        <taxon>Anguilliformes</taxon>
        <taxon>Anguillidae</taxon>
        <taxon>Anguilla</taxon>
    </lineage>
</organism>
<evidence type="ECO:0000313" key="1">
    <source>
        <dbReference type="EMBL" id="JAI02675.1"/>
    </source>
</evidence>
<reference evidence="1" key="2">
    <citation type="journal article" date="2015" name="Fish Shellfish Immunol.">
        <title>Early steps in the European eel (Anguilla anguilla)-Vibrio vulnificus interaction in the gills: Role of the RtxA13 toxin.</title>
        <authorList>
            <person name="Callol A."/>
            <person name="Pajuelo D."/>
            <person name="Ebbesson L."/>
            <person name="Teles M."/>
            <person name="MacKenzie S."/>
            <person name="Amaro C."/>
        </authorList>
    </citation>
    <scope>NUCLEOTIDE SEQUENCE</scope>
</reference>
<reference evidence="1" key="1">
    <citation type="submission" date="2014-11" db="EMBL/GenBank/DDBJ databases">
        <authorList>
            <person name="Amaro Gonzalez C."/>
        </authorList>
    </citation>
    <scope>NUCLEOTIDE SEQUENCE</scope>
</reference>
<accession>A0A0E9XJ18</accession>
<protein>
    <submittedName>
        <fullName evidence="1">Uncharacterized protein</fullName>
    </submittedName>
</protein>
<name>A0A0E9XJ18_ANGAN</name>
<proteinExistence type="predicted"/>
<dbReference type="EMBL" id="GBXM01005903">
    <property type="protein sequence ID" value="JAI02675.1"/>
    <property type="molecule type" value="Transcribed_RNA"/>
</dbReference>
<dbReference type="AlphaFoldDB" id="A0A0E9XJ18"/>
<sequence length="35" mass="4098">MLTYFQVLGLQTVALHCFHKYPAVYMDCGKKCKFI</sequence>